<accession>A0A2A2M5C3</accession>
<protein>
    <submittedName>
        <fullName evidence="2">Uncharacterized protein</fullName>
    </submittedName>
</protein>
<feature type="region of interest" description="Disordered" evidence="1">
    <location>
        <begin position="1"/>
        <end position="26"/>
    </location>
</feature>
<dbReference type="EMBL" id="LIAE01004988">
    <property type="protein sequence ID" value="PAV93593.1"/>
    <property type="molecule type" value="Genomic_DNA"/>
</dbReference>
<proteinExistence type="predicted"/>
<reference evidence="2 3" key="1">
    <citation type="journal article" date="2017" name="Curr. Biol.">
        <title>Genome architecture and evolution of a unichromosomal asexual nematode.</title>
        <authorList>
            <person name="Fradin H."/>
            <person name="Zegar C."/>
            <person name="Gutwein M."/>
            <person name="Lucas J."/>
            <person name="Kovtun M."/>
            <person name="Corcoran D."/>
            <person name="Baugh L.R."/>
            <person name="Kiontke K."/>
            <person name="Gunsalus K."/>
            <person name="Fitch D.H."/>
            <person name="Piano F."/>
        </authorList>
    </citation>
    <scope>NUCLEOTIDE SEQUENCE [LARGE SCALE GENOMIC DNA]</scope>
    <source>
        <strain evidence="2">PF1309</strain>
    </source>
</reference>
<dbReference type="Proteomes" id="UP000218231">
    <property type="component" value="Unassembled WGS sequence"/>
</dbReference>
<name>A0A2A2M5C3_9BILA</name>
<dbReference type="AlphaFoldDB" id="A0A2A2M5C3"/>
<sequence>MDRSAVVLERRRGSAPRPDRRPADRRAVAVVRGPGAGLPLAGGAYRPRVSTRRGAGAAHLVAGVPRRRPAGALRPVGAFGLAAVGGLARHRARALAGAGGSAPAARAADAATVA</sequence>
<keyword evidence="3" id="KW-1185">Reference proteome</keyword>
<organism evidence="2 3">
    <name type="scientific">Diploscapter pachys</name>
    <dbReference type="NCBI Taxonomy" id="2018661"/>
    <lineage>
        <taxon>Eukaryota</taxon>
        <taxon>Metazoa</taxon>
        <taxon>Ecdysozoa</taxon>
        <taxon>Nematoda</taxon>
        <taxon>Chromadorea</taxon>
        <taxon>Rhabditida</taxon>
        <taxon>Rhabditina</taxon>
        <taxon>Rhabditomorpha</taxon>
        <taxon>Rhabditoidea</taxon>
        <taxon>Rhabditidae</taxon>
        <taxon>Diploscapter</taxon>
    </lineage>
</organism>
<gene>
    <name evidence="2" type="ORF">WR25_24093</name>
</gene>
<feature type="region of interest" description="Disordered" evidence="1">
    <location>
        <begin position="95"/>
        <end position="114"/>
    </location>
</feature>
<comment type="caution">
    <text evidence="2">The sequence shown here is derived from an EMBL/GenBank/DDBJ whole genome shotgun (WGS) entry which is preliminary data.</text>
</comment>
<evidence type="ECO:0000256" key="1">
    <source>
        <dbReference type="SAM" id="MobiDB-lite"/>
    </source>
</evidence>
<evidence type="ECO:0000313" key="3">
    <source>
        <dbReference type="Proteomes" id="UP000218231"/>
    </source>
</evidence>
<feature type="compositionally biased region" description="Low complexity" evidence="1">
    <location>
        <begin position="101"/>
        <end position="114"/>
    </location>
</feature>
<evidence type="ECO:0000313" key="2">
    <source>
        <dbReference type="EMBL" id="PAV93593.1"/>
    </source>
</evidence>